<reference evidence="10 11" key="1">
    <citation type="journal article" date="2015" name="Genome Announc.">
        <title>Expanding the biotechnology potential of lactobacilli through comparative genomics of 213 strains and associated genera.</title>
        <authorList>
            <person name="Sun Z."/>
            <person name="Harris H.M."/>
            <person name="McCann A."/>
            <person name="Guo C."/>
            <person name="Argimon S."/>
            <person name="Zhang W."/>
            <person name="Yang X."/>
            <person name="Jeffery I.B."/>
            <person name="Cooney J.C."/>
            <person name="Kagawa T.F."/>
            <person name="Liu W."/>
            <person name="Song Y."/>
            <person name="Salvetti E."/>
            <person name="Wrobel A."/>
            <person name="Rasinkangas P."/>
            <person name="Parkhill J."/>
            <person name="Rea M.C."/>
            <person name="O'Sullivan O."/>
            <person name="Ritari J."/>
            <person name="Douillard F.P."/>
            <person name="Paul Ross R."/>
            <person name="Yang R."/>
            <person name="Briner A.E."/>
            <person name="Felis G.E."/>
            <person name="de Vos W.M."/>
            <person name="Barrangou R."/>
            <person name="Klaenhammer T.R."/>
            <person name="Caufield P.W."/>
            <person name="Cui Y."/>
            <person name="Zhang H."/>
            <person name="O'Toole P.W."/>
        </authorList>
    </citation>
    <scope>NUCLEOTIDE SEQUENCE [LARGE SCALE GENOMIC DNA]</scope>
    <source>
        <strain evidence="10 11">DSM 18001</strain>
    </source>
</reference>
<dbReference type="InterPro" id="IPR036390">
    <property type="entry name" value="WH_DNA-bd_sf"/>
</dbReference>
<keyword evidence="3 7" id="KW-0963">Cytoplasm</keyword>
<dbReference type="GO" id="GO:0006526">
    <property type="term" value="P:L-arginine biosynthetic process"/>
    <property type="evidence" value="ECO:0007669"/>
    <property type="project" value="UniProtKB-UniPathway"/>
</dbReference>
<keyword evidence="7" id="KW-0678">Repressor</keyword>
<evidence type="ECO:0000256" key="3">
    <source>
        <dbReference type="ARBA" id="ARBA00022490"/>
    </source>
</evidence>
<comment type="caution">
    <text evidence="10">The sequence shown here is derived from an EMBL/GenBank/DDBJ whole genome shotgun (WGS) entry which is preliminary data.</text>
</comment>
<dbReference type="STRING" id="331679.IV81_GL001261"/>
<dbReference type="InterPro" id="IPR036251">
    <property type="entry name" value="Arg_repress_C_sf"/>
</dbReference>
<dbReference type="EMBL" id="JQBX01000004">
    <property type="protein sequence ID" value="KRN94624.1"/>
    <property type="molecule type" value="Genomic_DNA"/>
</dbReference>
<comment type="function">
    <text evidence="7">Regulates arginine biosynthesis genes.</text>
</comment>
<keyword evidence="5 7" id="KW-0238">DNA-binding</keyword>
<evidence type="ECO:0000256" key="1">
    <source>
        <dbReference type="ARBA" id="ARBA00004496"/>
    </source>
</evidence>
<feature type="domain" description="Arginine repressor DNA-binding" evidence="8">
    <location>
        <begin position="1"/>
        <end position="66"/>
    </location>
</feature>
<dbReference type="PANTHER" id="PTHR34471:SF1">
    <property type="entry name" value="ARGININE REPRESSOR"/>
    <property type="match status" value="1"/>
</dbReference>
<dbReference type="InterPro" id="IPR020900">
    <property type="entry name" value="Arg_repress_DNA-bd"/>
</dbReference>
<dbReference type="UniPathway" id="UPA00068"/>
<dbReference type="GO" id="GO:0005737">
    <property type="term" value="C:cytoplasm"/>
    <property type="evidence" value="ECO:0007669"/>
    <property type="project" value="UniProtKB-SubCell"/>
</dbReference>
<dbReference type="GO" id="GO:0051259">
    <property type="term" value="P:protein complex oligomerization"/>
    <property type="evidence" value="ECO:0007669"/>
    <property type="project" value="InterPro"/>
</dbReference>
<organism evidence="10 11">
    <name type="scientific">Pediococcus stilesii</name>
    <dbReference type="NCBI Taxonomy" id="331679"/>
    <lineage>
        <taxon>Bacteria</taxon>
        <taxon>Bacillati</taxon>
        <taxon>Bacillota</taxon>
        <taxon>Bacilli</taxon>
        <taxon>Lactobacillales</taxon>
        <taxon>Lactobacillaceae</taxon>
        <taxon>Pediococcus</taxon>
    </lineage>
</organism>
<comment type="subcellular location">
    <subcellularLocation>
        <location evidence="1 7">Cytoplasm</location>
    </subcellularLocation>
</comment>
<keyword evidence="4 7" id="KW-0805">Transcription regulation</keyword>
<evidence type="ECO:0000256" key="6">
    <source>
        <dbReference type="ARBA" id="ARBA00023163"/>
    </source>
</evidence>
<comment type="similarity">
    <text evidence="2 7">Belongs to the ArgR family.</text>
</comment>
<evidence type="ECO:0000259" key="8">
    <source>
        <dbReference type="Pfam" id="PF01316"/>
    </source>
</evidence>
<dbReference type="GO" id="GO:1900079">
    <property type="term" value="P:regulation of arginine biosynthetic process"/>
    <property type="evidence" value="ECO:0007669"/>
    <property type="project" value="UniProtKB-UniRule"/>
</dbReference>
<feature type="domain" description="Arginine repressor C-terminal" evidence="9">
    <location>
        <begin position="82"/>
        <end position="148"/>
    </location>
</feature>
<dbReference type="Pfam" id="PF01316">
    <property type="entry name" value="Arg_repressor"/>
    <property type="match status" value="1"/>
</dbReference>
<protein>
    <recommendedName>
        <fullName evidence="7">Arginine repressor</fullName>
    </recommendedName>
</protein>
<dbReference type="Proteomes" id="UP000051859">
    <property type="component" value="Unassembled WGS sequence"/>
</dbReference>
<dbReference type="PATRIC" id="fig|331679.3.peg.1288"/>
<dbReference type="Gene3D" id="1.10.10.10">
    <property type="entry name" value="Winged helix-like DNA-binding domain superfamily/Winged helix DNA-binding domain"/>
    <property type="match status" value="1"/>
</dbReference>
<dbReference type="GO" id="GO:0003700">
    <property type="term" value="F:DNA-binding transcription factor activity"/>
    <property type="evidence" value="ECO:0007669"/>
    <property type="project" value="UniProtKB-UniRule"/>
</dbReference>
<sequence>MKKDLRQKKILDLIAENSIATQLDLLKALDNAGIGTTQATLSRDIKELNLVKQADITGDLSYRVLNPEEQVEYDASPIKEIIKESVMKITQVQFINIVKTQPNDGNRVAAVVDDTEMEGVRGTIAGFDTLVIFSADQEEATKLNEKLNSLLN</sequence>
<name>A0A0R2KZF4_9LACO</name>
<dbReference type="Gene3D" id="3.30.1360.40">
    <property type="match status" value="1"/>
</dbReference>
<evidence type="ECO:0000256" key="2">
    <source>
        <dbReference type="ARBA" id="ARBA00008316"/>
    </source>
</evidence>
<dbReference type="InterPro" id="IPR036388">
    <property type="entry name" value="WH-like_DNA-bd_sf"/>
</dbReference>
<dbReference type="PRINTS" id="PR01467">
    <property type="entry name" value="ARGREPRESSOR"/>
</dbReference>
<comment type="pathway">
    <text evidence="7">Amino-acid biosynthesis; L-arginine biosynthesis [regulation].</text>
</comment>
<dbReference type="GO" id="GO:0034618">
    <property type="term" value="F:arginine binding"/>
    <property type="evidence" value="ECO:0007669"/>
    <property type="project" value="InterPro"/>
</dbReference>
<accession>A0A0R2KZF4</accession>
<dbReference type="GO" id="GO:0003677">
    <property type="term" value="F:DNA binding"/>
    <property type="evidence" value="ECO:0007669"/>
    <property type="project" value="UniProtKB-KW"/>
</dbReference>
<dbReference type="HAMAP" id="MF_00173">
    <property type="entry name" value="Arg_repressor"/>
    <property type="match status" value="1"/>
</dbReference>
<evidence type="ECO:0000259" key="9">
    <source>
        <dbReference type="Pfam" id="PF02863"/>
    </source>
</evidence>
<dbReference type="SUPFAM" id="SSF46785">
    <property type="entry name" value="Winged helix' DNA-binding domain"/>
    <property type="match status" value="1"/>
</dbReference>
<dbReference type="SUPFAM" id="SSF55252">
    <property type="entry name" value="C-terminal domain of arginine repressor"/>
    <property type="match status" value="1"/>
</dbReference>
<evidence type="ECO:0000256" key="5">
    <source>
        <dbReference type="ARBA" id="ARBA00023125"/>
    </source>
</evidence>
<evidence type="ECO:0000256" key="4">
    <source>
        <dbReference type="ARBA" id="ARBA00023015"/>
    </source>
</evidence>
<keyword evidence="6 7" id="KW-0804">Transcription</keyword>
<dbReference type="RefSeq" id="WP_057801999.1">
    <property type="nucleotide sequence ID" value="NZ_JQBX01000004.1"/>
</dbReference>
<dbReference type="InterPro" id="IPR020899">
    <property type="entry name" value="Arg_repress_C"/>
</dbReference>
<evidence type="ECO:0000313" key="11">
    <source>
        <dbReference type="Proteomes" id="UP000051859"/>
    </source>
</evidence>
<gene>
    <name evidence="7" type="primary">argR</name>
    <name evidence="10" type="ORF">IV81_GL001261</name>
</gene>
<dbReference type="Pfam" id="PF02863">
    <property type="entry name" value="Arg_repressor_C"/>
    <property type="match status" value="1"/>
</dbReference>
<evidence type="ECO:0000313" key="10">
    <source>
        <dbReference type="EMBL" id="KRN94624.1"/>
    </source>
</evidence>
<keyword evidence="7" id="KW-0028">Amino-acid biosynthesis</keyword>
<proteinExistence type="inferred from homology"/>
<dbReference type="AlphaFoldDB" id="A0A0R2KZF4"/>
<evidence type="ECO:0000256" key="7">
    <source>
        <dbReference type="HAMAP-Rule" id="MF_00173"/>
    </source>
</evidence>
<dbReference type="InterPro" id="IPR001669">
    <property type="entry name" value="Arg_repress"/>
</dbReference>
<keyword evidence="11" id="KW-1185">Reference proteome</keyword>
<dbReference type="PANTHER" id="PTHR34471">
    <property type="entry name" value="ARGININE REPRESSOR"/>
    <property type="match status" value="1"/>
</dbReference>
<keyword evidence="7" id="KW-0055">Arginine biosynthesis</keyword>